<dbReference type="EMBL" id="DF237738">
    <property type="protein sequence ID" value="GAQ91454.1"/>
    <property type="molecule type" value="Genomic_DNA"/>
</dbReference>
<reference evidence="2 3" key="1">
    <citation type="journal article" date="2014" name="Nat. Commun.">
        <title>Klebsormidium flaccidum genome reveals primary factors for plant terrestrial adaptation.</title>
        <authorList>
            <person name="Hori K."/>
            <person name="Maruyama F."/>
            <person name="Fujisawa T."/>
            <person name="Togashi T."/>
            <person name="Yamamoto N."/>
            <person name="Seo M."/>
            <person name="Sato S."/>
            <person name="Yamada T."/>
            <person name="Mori H."/>
            <person name="Tajima N."/>
            <person name="Moriyama T."/>
            <person name="Ikeuchi M."/>
            <person name="Watanabe M."/>
            <person name="Wada H."/>
            <person name="Kobayashi K."/>
            <person name="Saito M."/>
            <person name="Masuda T."/>
            <person name="Sasaki-Sekimoto Y."/>
            <person name="Mashiguchi K."/>
            <person name="Awai K."/>
            <person name="Shimojima M."/>
            <person name="Masuda S."/>
            <person name="Iwai M."/>
            <person name="Nobusawa T."/>
            <person name="Narise T."/>
            <person name="Kondo S."/>
            <person name="Saito H."/>
            <person name="Sato R."/>
            <person name="Murakawa M."/>
            <person name="Ihara Y."/>
            <person name="Oshima-Yamada Y."/>
            <person name="Ohtaka K."/>
            <person name="Satoh M."/>
            <person name="Sonobe K."/>
            <person name="Ishii M."/>
            <person name="Ohtani R."/>
            <person name="Kanamori-Sato M."/>
            <person name="Honoki R."/>
            <person name="Miyazaki D."/>
            <person name="Mochizuki H."/>
            <person name="Umetsu J."/>
            <person name="Higashi K."/>
            <person name="Shibata D."/>
            <person name="Kamiya Y."/>
            <person name="Sato N."/>
            <person name="Nakamura Y."/>
            <person name="Tabata S."/>
            <person name="Ida S."/>
            <person name="Kurokawa K."/>
            <person name="Ohta H."/>
        </authorList>
    </citation>
    <scope>NUCLEOTIDE SEQUENCE [LARGE SCALE GENOMIC DNA]</scope>
    <source>
        <strain evidence="2 3">NIES-2285</strain>
    </source>
</reference>
<evidence type="ECO:0000313" key="2">
    <source>
        <dbReference type="EMBL" id="GAQ91454.1"/>
    </source>
</evidence>
<dbReference type="Proteomes" id="UP000054558">
    <property type="component" value="Unassembled WGS sequence"/>
</dbReference>
<dbReference type="Gene3D" id="3.80.10.10">
    <property type="entry name" value="Ribonuclease Inhibitor"/>
    <property type="match status" value="1"/>
</dbReference>
<evidence type="ECO:0000313" key="3">
    <source>
        <dbReference type="Proteomes" id="UP000054558"/>
    </source>
</evidence>
<dbReference type="InterPro" id="IPR032675">
    <property type="entry name" value="LRR_dom_sf"/>
</dbReference>
<accession>A0A1Y1IKY8</accession>
<gene>
    <name evidence="2" type="ORF">KFL_007890010</name>
</gene>
<dbReference type="SUPFAM" id="SSF52047">
    <property type="entry name" value="RNI-like"/>
    <property type="match status" value="1"/>
</dbReference>
<dbReference type="AlphaFoldDB" id="A0A1Y1IKY8"/>
<protein>
    <submittedName>
        <fullName evidence="2">Uncharacterized protein</fullName>
    </submittedName>
</protein>
<feature type="coiled-coil region" evidence="1">
    <location>
        <begin position="5"/>
        <end position="61"/>
    </location>
</feature>
<organism evidence="2 3">
    <name type="scientific">Klebsormidium nitens</name>
    <name type="common">Green alga</name>
    <name type="synonym">Ulothrix nitens</name>
    <dbReference type="NCBI Taxonomy" id="105231"/>
    <lineage>
        <taxon>Eukaryota</taxon>
        <taxon>Viridiplantae</taxon>
        <taxon>Streptophyta</taxon>
        <taxon>Klebsormidiophyceae</taxon>
        <taxon>Klebsormidiales</taxon>
        <taxon>Klebsormidiaceae</taxon>
        <taxon>Klebsormidium</taxon>
    </lineage>
</organism>
<evidence type="ECO:0000256" key="1">
    <source>
        <dbReference type="SAM" id="Coils"/>
    </source>
</evidence>
<keyword evidence="3" id="KW-1185">Reference proteome</keyword>
<keyword evidence="1" id="KW-0175">Coiled coil</keyword>
<sequence>MEGQLLLAEALVRELKEENAALILQSDKQITSVTAEAIVWVSNAQQEIKVLQGELKRLSVERDVAIAARDRGTCKYCIDMTQCSVKHNVHLELVKVLAPELGKLTGLTFLDLRCTGIGEAGAAALAPELGKLAGLTSLNMVYNGSGAAGAAALAPELGKLAGLHGMDLLLEQQNLRCNILRVLRERHI</sequence>
<name>A0A1Y1IKY8_KLENI</name>
<proteinExistence type="predicted"/>